<organism evidence="6 7">
    <name type="scientific">Alkaliphilus serpentinus</name>
    <dbReference type="NCBI Taxonomy" id="1482731"/>
    <lineage>
        <taxon>Bacteria</taxon>
        <taxon>Bacillati</taxon>
        <taxon>Bacillota</taxon>
        <taxon>Clostridia</taxon>
        <taxon>Peptostreptococcales</taxon>
        <taxon>Natronincolaceae</taxon>
        <taxon>Alkaliphilus</taxon>
    </lineage>
</organism>
<dbReference type="GO" id="GO:0046583">
    <property type="term" value="F:monoatomic cation efflux transmembrane transporter activity"/>
    <property type="evidence" value="ECO:0007669"/>
    <property type="project" value="TreeGrafter"/>
</dbReference>
<keyword evidence="4 5" id="KW-0472">Membrane</keyword>
<dbReference type="PANTHER" id="PTHR37955:SF1">
    <property type="entry name" value="DEP DOMAIN-CONTAINING PROTEIN"/>
    <property type="match status" value="1"/>
</dbReference>
<dbReference type="InterPro" id="IPR052951">
    <property type="entry name" value="Tellurite_res_ion_channel"/>
</dbReference>
<feature type="transmembrane region" description="Helical" evidence="5">
    <location>
        <begin position="244"/>
        <end position="265"/>
    </location>
</feature>
<dbReference type="EMBL" id="WBZB01000022">
    <property type="protein sequence ID" value="KAB3530223.1"/>
    <property type="molecule type" value="Genomic_DNA"/>
</dbReference>
<feature type="transmembrane region" description="Helical" evidence="5">
    <location>
        <begin position="277"/>
        <end position="299"/>
    </location>
</feature>
<dbReference type="PANTHER" id="PTHR37955">
    <property type="entry name" value="TELLURITE RESISTANCE PROTEIN TEHA"/>
    <property type="match status" value="1"/>
</dbReference>
<dbReference type="Pfam" id="PF03595">
    <property type="entry name" value="SLAC1"/>
    <property type="match status" value="1"/>
</dbReference>
<dbReference type="InterPro" id="IPR038665">
    <property type="entry name" value="Voltage-dep_anion_channel_sf"/>
</dbReference>
<comment type="subcellular location">
    <subcellularLocation>
        <location evidence="1">Membrane</location>
        <topology evidence="1">Multi-pass membrane protein</topology>
    </subcellularLocation>
</comment>
<accession>A0A833HP38</accession>
<keyword evidence="7" id="KW-1185">Reference proteome</keyword>
<dbReference type="RefSeq" id="WP_151865708.1">
    <property type="nucleotide sequence ID" value="NZ_WBZB01000022.1"/>
</dbReference>
<proteinExistence type="predicted"/>
<dbReference type="AlphaFoldDB" id="A0A833HP38"/>
<protein>
    <submittedName>
        <fullName evidence="6">TDT family transporter</fullName>
    </submittedName>
</protein>
<feature type="transmembrane region" description="Helical" evidence="5">
    <location>
        <begin position="125"/>
        <end position="148"/>
    </location>
</feature>
<dbReference type="GO" id="GO:0005886">
    <property type="term" value="C:plasma membrane"/>
    <property type="evidence" value="ECO:0007669"/>
    <property type="project" value="TreeGrafter"/>
</dbReference>
<comment type="caution">
    <text evidence="6">The sequence shown here is derived from an EMBL/GenBank/DDBJ whole genome shotgun (WGS) entry which is preliminary data.</text>
</comment>
<dbReference type="CDD" id="cd09325">
    <property type="entry name" value="TDT_C4-dicarb_trans"/>
    <property type="match status" value="1"/>
</dbReference>
<evidence type="ECO:0000256" key="3">
    <source>
        <dbReference type="ARBA" id="ARBA00022989"/>
    </source>
</evidence>
<feature type="transmembrane region" description="Helical" evidence="5">
    <location>
        <begin position="12"/>
        <end position="30"/>
    </location>
</feature>
<sequence length="317" mass="34777">MVKLIKKVPIPMAGLMLALASLGNLVLSYGSGYRNVFGLLSAILLILLVGKVLIDGGAVAEDMKNPAIASVAPTFSMGIMILSTYIKPFNATLAFTAWMIGLILHGLFIIYFTKAFLLRFEMKKVLTSYFVVYVGIVVGSVTAPAYNMQNLGQLIFWFGFISYLILLPVVIYRVLIIKGIPEPLLPTITIFAAPASLCLAGYISTFSVKSNLLITFMMVLAMVMTLSVLLYLPRLLKLKFYPSYSAFTFPLVISGIATKLANGYLVKSGNTIDMLKYIVRFQEALSIAIVLYVLIRYIMFLTSDLKATKAPAAPITK</sequence>
<reference evidence="6 7" key="1">
    <citation type="submission" date="2019-10" db="EMBL/GenBank/DDBJ databases">
        <title>Alkaliphilus serpentinus sp. nov. and Alkaliphilus pronyensis sp. nov., two novel anaerobic alkaliphilic species isolated from the serpentinized-hosted hydrothermal field of the Prony Bay (New Caledonia).</title>
        <authorList>
            <person name="Postec A."/>
        </authorList>
    </citation>
    <scope>NUCLEOTIDE SEQUENCE [LARGE SCALE GENOMIC DNA]</scope>
    <source>
        <strain evidence="6 7">LacT</strain>
    </source>
</reference>
<dbReference type="Gene3D" id="1.50.10.150">
    <property type="entry name" value="Voltage-dependent anion channel"/>
    <property type="match status" value="1"/>
</dbReference>
<keyword evidence="3 5" id="KW-1133">Transmembrane helix</keyword>
<evidence type="ECO:0000313" key="7">
    <source>
        <dbReference type="Proteomes" id="UP000465601"/>
    </source>
</evidence>
<feature type="transmembrane region" description="Helical" evidence="5">
    <location>
        <begin position="66"/>
        <end position="86"/>
    </location>
</feature>
<feature type="transmembrane region" description="Helical" evidence="5">
    <location>
        <begin position="212"/>
        <end position="232"/>
    </location>
</feature>
<evidence type="ECO:0000256" key="1">
    <source>
        <dbReference type="ARBA" id="ARBA00004141"/>
    </source>
</evidence>
<evidence type="ECO:0000313" key="6">
    <source>
        <dbReference type="EMBL" id="KAB3530223.1"/>
    </source>
</evidence>
<feature type="transmembrane region" description="Helical" evidence="5">
    <location>
        <begin position="154"/>
        <end position="172"/>
    </location>
</feature>
<evidence type="ECO:0000256" key="5">
    <source>
        <dbReference type="SAM" id="Phobius"/>
    </source>
</evidence>
<evidence type="ECO:0000256" key="4">
    <source>
        <dbReference type="ARBA" id="ARBA00023136"/>
    </source>
</evidence>
<keyword evidence="2 5" id="KW-0812">Transmembrane</keyword>
<feature type="transmembrane region" description="Helical" evidence="5">
    <location>
        <begin position="92"/>
        <end position="113"/>
    </location>
</feature>
<gene>
    <name evidence="6" type="ORF">F8153_07335</name>
</gene>
<feature type="transmembrane region" description="Helical" evidence="5">
    <location>
        <begin position="184"/>
        <end position="206"/>
    </location>
</feature>
<dbReference type="Proteomes" id="UP000465601">
    <property type="component" value="Unassembled WGS sequence"/>
</dbReference>
<evidence type="ECO:0000256" key="2">
    <source>
        <dbReference type="ARBA" id="ARBA00022692"/>
    </source>
</evidence>
<dbReference type="InterPro" id="IPR004695">
    <property type="entry name" value="SLAC1/Mae1/Ssu1/TehA"/>
</dbReference>
<dbReference type="OrthoDB" id="309023at2"/>
<feature type="transmembrane region" description="Helical" evidence="5">
    <location>
        <begin position="36"/>
        <end position="54"/>
    </location>
</feature>
<name>A0A833HP38_9FIRM</name>